<comment type="similarity">
    <text evidence="1">Belongs to the NmrA-type oxidoreductase family.</text>
</comment>
<dbReference type="PANTHER" id="PTHR42748:SF5">
    <property type="entry name" value="NITROGEN METABOLITE REPRESSION PROTEIN NMRA"/>
    <property type="match status" value="1"/>
</dbReference>
<reference evidence="5 6" key="1">
    <citation type="submission" date="2016-03" db="EMBL/GenBank/DDBJ databases">
        <authorList>
            <person name="Ploux O."/>
        </authorList>
    </citation>
    <scope>NUCLEOTIDE SEQUENCE [LARGE SCALE GENOMIC DNA]</scope>
    <source>
        <strain evidence="5 6">UAMH 11012</strain>
    </source>
</reference>
<evidence type="ECO:0000313" key="6">
    <source>
        <dbReference type="Proteomes" id="UP000184330"/>
    </source>
</evidence>
<feature type="compositionally biased region" description="Acidic residues" evidence="3">
    <location>
        <begin position="447"/>
        <end position="460"/>
    </location>
</feature>
<evidence type="ECO:0000256" key="1">
    <source>
        <dbReference type="ARBA" id="ARBA00006328"/>
    </source>
</evidence>
<feature type="domain" description="NmrA-like" evidence="4">
    <location>
        <begin position="81"/>
        <end position="408"/>
    </location>
</feature>
<dbReference type="Gene3D" id="3.90.25.10">
    <property type="entry name" value="UDP-galactose 4-epimerase, domain 1"/>
    <property type="match status" value="1"/>
</dbReference>
<dbReference type="SUPFAM" id="SSF51735">
    <property type="entry name" value="NAD(P)-binding Rossmann-fold domains"/>
    <property type="match status" value="1"/>
</dbReference>
<evidence type="ECO:0000256" key="3">
    <source>
        <dbReference type="SAM" id="MobiDB-lite"/>
    </source>
</evidence>
<dbReference type="OrthoDB" id="5356836at2759"/>
<dbReference type="InterPro" id="IPR051164">
    <property type="entry name" value="NmrA-like_oxidored"/>
</dbReference>
<dbReference type="AlphaFoldDB" id="A0A1L7XK60"/>
<dbReference type="STRING" id="576137.A0A1L7XK60"/>
<dbReference type="EMBL" id="FJOG01000030">
    <property type="protein sequence ID" value="CZR65393.1"/>
    <property type="molecule type" value="Genomic_DNA"/>
</dbReference>
<dbReference type="GO" id="GO:0005634">
    <property type="term" value="C:nucleus"/>
    <property type="evidence" value="ECO:0007669"/>
    <property type="project" value="TreeGrafter"/>
</dbReference>
<evidence type="ECO:0000256" key="2">
    <source>
        <dbReference type="ARBA" id="ARBA00022857"/>
    </source>
</evidence>
<dbReference type="Pfam" id="PF05368">
    <property type="entry name" value="NmrA"/>
    <property type="match status" value="1"/>
</dbReference>
<dbReference type="InterPro" id="IPR036291">
    <property type="entry name" value="NAD(P)-bd_dom_sf"/>
</dbReference>
<name>A0A1L7XK60_9HELO</name>
<proteinExistence type="inferred from homology"/>
<feature type="region of interest" description="Disordered" evidence="3">
    <location>
        <begin position="1"/>
        <end position="40"/>
    </location>
</feature>
<feature type="region of interest" description="Disordered" evidence="3">
    <location>
        <begin position="421"/>
        <end position="488"/>
    </location>
</feature>
<feature type="compositionally biased region" description="Basic and acidic residues" evidence="3">
    <location>
        <begin position="479"/>
        <end position="488"/>
    </location>
</feature>
<dbReference type="PANTHER" id="PTHR42748">
    <property type="entry name" value="NITROGEN METABOLITE REPRESSION PROTEIN NMRA FAMILY MEMBER"/>
    <property type="match status" value="1"/>
</dbReference>
<evidence type="ECO:0000259" key="4">
    <source>
        <dbReference type="Pfam" id="PF05368"/>
    </source>
</evidence>
<feature type="compositionally biased region" description="Gly residues" evidence="3">
    <location>
        <begin position="462"/>
        <end position="475"/>
    </location>
</feature>
<feature type="compositionally biased region" description="Basic and acidic residues" evidence="3">
    <location>
        <begin position="433"/>
        <end position="445"/>
    </location>
</feature>
<protein>
    <submittedName>
        <fullName evidence="5">Probable nitrogen metabolic regulation protein nmr</fullName>
    </submittedName>
</protein>
<dbReference type="Gene3D" id="3.40.50.720">
    <property type="entry name" value="NAD(P)-binding Rossmann-like Domain"/>
    <property type="match status" value="1"/>
</dbReference>
<organism evidence="5 6">
    <name type="scientific">Phialocephala subalpina</name>
    <dbReference type="NCBI Taxonomy" id="576137"/>
    <lineage>
        <taxon>Eukaryota</taxon>
        <taxon>Fungi</taxon>
        <taxon>Dikarya</taxon>
        <taxon>Ascomycota</taxon>
        <taxon>Pezizomycotina</taxon>
        <taxon>Leotiomycetes</taxon>
        <taxon>Helotiales</taxon>
        <taxon>Mollisiaceae</taxon>
        <taxon>Phialocephala</taxon>
        <taxon>Phialocephala fortinii species complex</taxon>
    </lineage>
</organism>
<dbReference type="InterPro" id="IPR008030">
    <property type="entry name" value="NmrA-like"/>
</dbReference>
<dbReference type="Proteomes" id="UP000184330">
    <property type="component" value="Unassembled WGS sequence"/>
</dbReference>
<accession>A0A1L7XK60</accession>
<keyword evidence="6" id="KW-1185">Reference proteome</keyword>
<keyword evidence="2" id="KW-0521">NADP</keyword>
<gene>
    <name evidence="5" type="ORF">PAC_15293</name>
</gene>
<feature type="region of interest" description="Disordered" evidence="3">
    <location>
        <begin position="62"/>
        <end position="81"/>
    </location>
</feature>
<evidence type="ECO:0000313" key="5">
    <source>
        <dbReference type="EMBL" id="CZR65393.1"/>
    </source>
</evidence>
<sequence length="488" mass="53733">MPSATPRSALAIRPHPSGNHEPPPESTTNKLKHRPCTSYPDLAANPFPLSGLTAVQHPTYNYSTSPSLSSRPKKRPMPSPRQTIAVVNSSGRQAASFIRVASAVGYKVRAQLRNLDGIVASEISSLPNVTVIVGDLYTKPLPTSSASPTSGPSDVGVNHDLIKELYRGCQLAFINTTFWGDEVAIGKALADAAVTAGIQHYIYSTMPNHHLRSPSWPSLPLWSSKYTIETYIRSLPTLLPKTTFLYTGIYNNNFTSLPYPLFCMELQQDGSFTWTAPFHPDVPLPWLDAEHDVGPAVLQIFKDSTSRWGKGERIALAYEMLSPRQACKAFSRGVGCPVQYKFQSKIDVKVKIPNGYREQLLGLEKMYAIGREDPKKQPLYFGEQKLEDSCPDEAMALWEGYRGLEEYAREVFPLEEAANGLTWMNEDGETDGEDGKEGFTEHGQQEGDGEEEEEEDDDEGLVMGGGLNSGTGTGGENTPARREESWLA</sequence>